<keyword evidence="6" id="KW-0677">Repeat</keyword>
<dbReference type="Pfam" id="PF06747">
    <property type="entry name" value="CHCH"/>
    <property type="match status" value="1"/>
</dbReference>
<evidence type="ECO:0000256" key="2">
    <source>
        <dbReference type="ARBA" id="ARBA00004173"/>
    </source>
</evidence>
<gene>
    <name evidence="11" type="ORF">C2E20_4378</name>
</gene>
<evidence type="ECO:0000256" key="1">
    <source>
        <dbReference type="ARBA" id="ARBA00003195"/>
    </source>
</evidence>
<keyword evidence="7" id="KW-0249">Electron transport</keyword>
<dbReference type="EMBL" id="LHPF02000011">
    <property type="protein sequence ID" value="PSC72126.1"/>
    <property type="molecule type" value="Genomic_DNA"/>
</dbReference>
<evidence type="ECO:0000256" key="8">
    <source>
        <dbReference type="ARBA" id="ARBA00023128"/>
    </source>
</evidence>
<keyword evidence="4" id="KW-0813">Transport</keyword>
<dbReference type="InterPro" id="IPR010625">
    <property type="entry name" value="CHCH"/>
</dbReference>
<dbReference type="AlphaFoldDB" id="A0A2P6VDF5"/>
<organism evidence="11 12">
    <name type="scientific">Micractinium conductrix</name>
    <dbReference type="NCBI Taxonomy" id="554055"/>
    <lineage>
        <taxon>Eukaryota</taxon>
        <taxon>Viridiplantae</taxon>
        <taxon>Chlorophyta</taxon>
        <taxon>core chlorophytes</taxon>
        <taxon>Trebouxiophyceae</taxon>
        <taxon>Chlorellales</taxon>
        <taxon>Chlorellaceae</taxon>
        <taxon>Chlorella clade</taxon>
        <taxon>Micractinium</taxon>
    </lineage>
</organism>
<keyword evidence="5" id="KW-0679">Respiratory chain</keyword>
<evidence type="ECO:0000256" key="6">
    <source>
        <dbReference type="ARBA" id="ARBA00022737"/>
    </source>
</evidence>
<evidence type="ECO:0000256" key="7">
    <source>
        <dbReference type="ARBA" id="ARBA00022982"/>
    </source>
</evidence>
<keyword evidence="9" id="KW-1015">Disulfide bond</keyword>
<comment type="function">
    <text evidence="1">Accessory subunit of the mitochondrial membrane respiratory chain NADH dehydrogenase (Complex I), that is believed not to be involved in catalysis. Complex I functions in the transfer of electrons from NADH to the respiratory chain. The immediate electron acceptor for the enzyme is believed to be ubiquinone.</text>
</comment>
<dbReference type="GO" id="GO:0005739">
    <property type="term" value="C:mitochondrion"/>
    <property type="evidence" value="ECO:0007669"/>
    <property type="project" value="UniProtKB-SubCell"/>
</dbReference>
<evidence type="ECO:0000256" key="4">
    <source>
        <dbReference type="ARBA" id="ARBA00022448"/>
    </source>
</evidence>
<dbReference type="PANTHER" id="PTHR13344">
    <property type="entry name" value="NADH-UBIQUINONE OXIDOREDUCTASE"/>
    <property type="match status" value="1"/>
</dbReference>
<name>A0A2P6VDF5_9CHLO</name>
<evidence type="ECO:0000256" key="5">
    <source>
        <dbReference type="ARBA" id="ARBA00022660"/>
    </source>
</evidence>
<dbReference type="PROSITE" id="PS51808">
    <property type="entry name" value="CHCH"/>
    <property type="match status" value="1"/>
</dbReference>
<accession>A0A2P6VDF5</accession>
<dbReference type="Proteomes" id="UP000239649">
    <property type="component" value="Unassembled WGS sequence"/>
</dbReference>
<dbReference type="PANTHER" id="PTHR13344:SF0">
    <property type="entry name" value="NADH DEHYDROGENASE [UBIQUINONE] 1 ALPHA SUBCOMPLEX SUBUNIT 8"/>
    <property type="match status" value="1"/>
</dbReference>
<reference evidence="11 12" key="1">
    <citation type="journal article" date="2018" name="Plant J.">
        <title>Genome sequences of Chlorella sorokiniana UTEX 1602 and Micractinium conductrix SAG 241.80: implications to maltose excretion by a green alga.</title>
        <authorList>
            <person name="Arriola M.B."/>
            <person name="Velmurugan N."/>
            <person name="Zhang Y."/>
            <person name="Plunkett M.H."/>
            <person name="Hondzo H."/>
            <person name="Barney B.M."/>
        </authorList>
    </citation>
    <scope>NUCLEOTIDE SEQUENCE [LARGE SCALE GENOMIC DNA]</scope>
    <source>
        <strain evidence="11 12">SAG 241.80</strain>
    </source>
</reference>
<comment type="subcellular location">
    <subcellularLocation>
        <location evidence="2">Mitochondrion</location>
    </subcellularLocation>
</comment>
<feature type="domain" description="CHCH" evidence="10">
    <location>
        <begin position="68"/>
        <end position="100"/>
    </location>
</feature>
<dbReference type="STRING" id="554055.A0A2P6VDF5"/>
<comment type="similarity">
    <text evidence="3">Belongs to the complex I NDUFA8 subunit family.</text>
</comment>
<dbReference type="OrthoDB" id="276296at2759"/>
<keyword evidence="12" id="KW-1185">Reference proteome</keyword>
<evidence type="ECO:0000256" key="9">
    <source>
        <dbReference type="ARBA" id="ARBA00023157"/>
    </source>
</evidence>
<protein>
    <submittedName>
        <fullName evidence="11">NADH dehydrogenase [ubiquinone] 1 alpha subcomplex subunit 8-B-like</fullName>
    </submittedName>
</protein>
<evidence type="ECO:0000259" key="10">
    <source>
        <dbReference type="Pfam" id="PF06747"/>
    </source>
</evidence>
<evidence type="ECO:0000256" key="3">
    <source>
        <dbReference type="ARBA" id="ARBA00010705"/>
    </source>
</evidence>
<sequence length="103" mass="11474">MAAEGQAPPPTSAVLMSLSKHIAVRCAKVNREYMACKNKDGNPEACLQQGDAVTSCVIDLLKEVNAKCPEQLKAYYECMDYYSNKFTKCRKEQKDFEEACPVS</sequence>
<evidence type="ECO:0000313" key="12">
    <source>
        <dbReference type="Proteomes" id="UP000239649"/>
    </source>
</evidence>
<comment type="caution">
    <text evidence="11">The sequence shown here is derived from an EMBL/GenBank/DDBJ whole genome shotgun (WGS) entry which is preliminary data.</text>
</comment>
<proteinExistence type="inferred from homology"/>
<keyword evidence="8" id="KW-0496">Mitochondrion</keyword>
<dbReference type="InterPro" id="IPR016680">
    <property type="entry name" value="NDUFA8"/>
</dbReference>
<evidence type="ECO:0000313" key="11">
    <source>
        <dbReference type="EMBL" id="PSC72126.1"/>
    </source>
</evidence>
<dbReference type="GO" id="GO:0006120">
    <property type="term" value="P:mitochondrial electron transport, NADH to ubiquinone"/>
    <property type="evidence" value="ECO:0007669"/>
    <property type="project" value="InterPro"/>
</dbReference>